<keyword evidence="2" id="KW-1185">Reference proteome</keyword>
<sequence length="147" mass="16329">MHCRGPALGTAWHSFDEPATCNLRKVQVSGKRLMRATREYEPLFHAIKQFPRTHGIMGRAGGNGNFVDKIVVAVRTYVRTYGNNDLIDEVSISACSPASRGSPSSFPYSRFLSSSFTTLLSAALFFPFLFSRSRAFSLLPARYPGRC</sequence>
<accession>A0A026WMV6</accession>
<evidence type="ECO:0000313" key="2">
    <source>
        <dbReference type="Proteomes" id="UP000053097"/>
    </source>
</evidence>
<organism evidence="1 2">
    <name type="scientific">Ooceraea biroi</name>
    <name type="common">Clonal raider ant</name>
    <name type="synonym">Cerapachys biroi</name>
    <dbReference type="NCBI Taxonomy" id="2015173"/>
    <lineage>
        <taxon>Eukaryota</taxon>
        <taxon>Metazoa</taxon>
        <taxon>Ecdysozoa</taxon>
        <taxon>Arthropoda</taxon>
        <taxon>Hexapoda</taxon>
        <taxon>Insecta</taxon>
        <taxon>Pterygota</taxon>
        <taxon>Neoptera</taxon>
        <taxon>Endopterygota</taxon>
        <taxon>Hymenoptera</taxon>
        <taxon>Apocrita</taxon>
        <taxon>Aculeata</taxon>
        <taxon>Formicoidea</taxon>
        <taxon>Formicidae</taxon>
        <taxon>Dorylinae</taxon>
        <taxon>Ooceraea</taxon>
    </lineage>
</organism>
<protein>
    <submittedName>
        <fullName evidence="1">Uncharacterized protein</fullName>
    </submittedName>
</protein>
<name>A0A026WMV6_OOCBI</name>
<reference evidence="1 2" key="1">
    <citation type="journal article" date="2014" name="Curr. Biol.">
        <title>The genome of the clonal raider ant Cerapachys biroi.</title>
        <authorList>
            <person name="Oxley P.R."/>
            <person name="Ji L."/>
            <person name="Fetter-Pruneda I."/>
            <person name="McKenzie S.K."/>
            <person name="Li C."/>
            <person name="Hu H."/>
            <person name="Zhang G."/>
            <person name="Kronauer D.J."/>
        </authorList>
    </citation>
    <scope>NUCLEOTIDE SEQUENCE [LARGE SCALE GENOMIC DNA]</scope>
</reference>
<evidence type="ECO:0000313" key="1">
    <source>
        <dbReference type="EMBL" id="EZA57365.1"/>
    </source>
</evidence>
<dbReference type="EMBL" id="KK107151">
    <property type="protein sequence ID" value="EZA57365.1"/>
    <property type="molecule type" value="Genomic_DNA"/>
</dbReference>
<dbReference type="AlphaFoldDB" id="A0A026WMV6"/>
<dbReference type="Proteomes" id="UP000053097">
    <property type="component" value="Unassembled WGS sequence"/>
</dbReference>
<proteinExistence type="predicted"/>
<gene>
    <name evidence="1" type="ORF">X777_02616</name>
</gene>